<keyword evidence="2" id="KW-0479">Metal-binding</keyword>
<protein>
    <recommendedName>
        <fullName evidence="2">Peptide deformylase</fullName>
        <shortName evidence="2">PDF</shortName>
        <ecNumber evidence="2">3.5.1.88</ecNumber>
    </recommendedName>
    <alternativeName>
        <fullName evidence="2">Polypeptide deformylase</fullName>
    </alternativeName>
</protein>
<dbReference type="RefSeq" id="WP_150435727.1">
    <property type="nucleotide sequence ID" value="NZ_VYKJ01000007.1"/>
</dbReference>
<keyword evidence="2" id="KW-0648">Protein biosynthesis</keyword>
<accession>A0A5J5FYS9</accession>
<comment type="function">
    <text evidence="2">Removes the formyl group from the N-terminal Met of newly synthesized proteins. Requires at least a dipeptide for an efficient rate of reaction. N-terminal L-methionine is a prerequisite for activity but the enzyme has broad specificity at other positions.</text>
</comment>
<dbReference type="InterPro" id="IPR023635">
    <property type="entry name" value="Peptide_deformylase"/>
</dbReference>
<dbReference type="HAMAP" id="MF_00163">
    <property type="entry name" value="Pep_deformylase"/>
    <property type="match status" value="1"/>
</dbReference>
<keyword evidence="2" id="KW-0408">Iron</keyword>
<dbReference type="PRINTS" id="PR01576">
    <property type="entry name" value="PDEFORMYLASE"/>
</dbReference>
<dbReference type="GO" id="GO:0006412">
    <property type="term" value="P:translation"/>
    <property type="evidence" value="ECO:0007669"/>
    <property type="project" value="UniProtKB-UniRule"/>
</dbReference>
<comment type="catalytic activity">
    <reaction evidence="2">
        <text>N-terminal N-formyl-L-methionyl-[peptide] + H2O = N-terminal L-methionyl-[peptide] + formate</text>
        <dbReference type="Rhea" id="RHEA:24420"/>
        <dbReference type="Rhea" id="RHEA-COMP:10639"/>
        <dbReference type="Rhea" id="RHEA-COMP:10640"/>
        <dbReference type="ChEBI" id="CHEBI:15377"/>
        <dbReference type="ChEBI" id="CHEBI:15740"/>
        <dbReference type="ChEBI" id="CHEBI:49298"/>
        <dbReference type="ChEBI" id="CHEBI:64731"/>
        <dbReference type="EC" id="3.5.1.88"/>
    </reaction>
</comment>
<dbReference type="Gene3D" id="3.90.45.10">
    <property type="entry name" value="Peptide deformylase"/>
    <property type="match status" value="1"/>
</dbReference>
<dbReference type="GO" id="GO:0042586">
    <property type="term" value="F:peptide deformylase activity"/>
    <property type="evidence" value="ECO:0007669"/>
    <property type="project" value="UniProtKB-UniRule"/>
</dbReference>
<dbReference type="EC" id="3.5.1.88" evidence="2"/>
<comment type="similarity">
    <text evidence="1 2">Belongs to the polypeptide deformylase family.</text>
</comment>
<dbReference type="PANTHER" id="PTHR10458:SF22">
    <property type="entry name" value="PEPTIDE DEFORMYLASE"/>
    <property type="match status" value="1"/>
</dbReference>
<dbReference type="CDD" id="cd00487">
    <property type="entry name" value="Pep_deformylase"/>
    <property type="match status" value="1"/>
</dbReference>
<dbReference type="NCBIfam" id="TIGR00079">
    <property type="entry name" value="pept_deformyl"/>
    <property type="match status" value="1"/>
</dbReference>
<evidence type="ECO:0000256" key="2">
    <source>
        <dbReference type="HAMAP-Rule" id="MF_00163"/>
    </source>
</evidence>
<dbReference type="EMBL" id="VYKJ01000007">
    <property type="protein sequence ID" value="KAA8998928.1"/>
    <property type="molecule type" value="Genomic_DNA"/>
</dbReference>
<keyword evidence="4" id="KW-1185">Reference proteome</keyword>
<comment type="caution">
    <text evidence="3">The sequence shown here is derived from an EMBL/GenBank/DDBJ whole genome shotgun (WGS) entry which is preliminary data.</text>
</comment>
<evidence type="ECO:0000313" key="3">
    <source>
        <dbReference type="EMBL" id="KAA8998928.1"/>
    </source>
</evidence>
<organism evidence="3 4">
    <name type="scientific">Affinibrenneria salicis</name>
    <dbReference type="NCBI Taxonomy" id="2590031"/>
    <lineage>
        <taxon>Bacteria</taxon>
        <taxon>Pseudomonadati</taxon>
        <taxon>Pseudomonadota</taxon>
        <taxon>Gammaproteobacteria</taxon>
        <taxon>Enterobacterales</taxon>
        <taxon>Pectobacteriaceae</taxon>
        <taxon>Affinibrenneria</taxon>
    </lineage>
</organism>
<sequence>MAATDVLWIDDARMKQVSRDVDTLDESVKALVARMFAVIDDMQDTGLAAIQLGVALRIVAIDMADEHGARQRLALINPHITWSSPQTTSHLELCSSIPGHPMPAQRAQRIKVTFLDMAGEQRELDAGGAFAVCLQHEIEHLDGRSLLDSLSELKRNRLKTQLAKQRRRRSPHE</sequence>
<dbReference type="AlphaFoldDB" id="A0A5J5FYS9"/>
<dbReference type="PIRSF" id="PIRSF004749">
    <property type="entry name" value="Pep_def"/>
    <property type="match status" value="1"/>
</dbReference>
<gene>
    <name evidence="2 3" type="primary">def</name>
    <name evidence="3" type="ORF">FJU30_14685</name>
</gene>
<dbReference type="Pfam" id="PF01327">
    <property type="entry name" value="Pep_deformylase"/>
    <property type="match status" value="1"/>
</dbReference>
<feature type="binding site" evidence="2">
    <location>
        <position position="94"/>
    </location>
    <ligand>
        <name>Fe cation</name>
        <dbReference type="ChEBI" id="CHEBI:24875"/>
    </ligand>
</feature>
<proteinExistence type="inferred from homology"/>
<comment type="cofactor">
    <cofactor evidence="2">
        <name>Fe(2+)</name>
        <dbReference type="ChEBI" id="CHEBI:29033"/>
    </cofactor>
    <text evidence="2">Binds 1 Fe(2+) ion.</text>
</comment>
<feature type="binding site" evidence="2">
    <location>
        <position position="140"/>
    </location>
    <ligand>
        <name>Fe cation</name>
        <dbReference type="ChEBI" id="CHEBI:24875"/>
    </ligand>
</feature>
<evidence type="ECO:0000256" key="1">
    <source>
        <dbReference type="ARBA" id="ARBA00010759"/>
    </source>
</evidence>
<evidence type="ECO:0000313" key="4">
    <source>
        <dbReference type="Proteomes" id="UP000335415"/>
    </source>
</evidence>
<feature type="active site" evidence="2">
    <location>
        <position position="137"/>
    </location>
</feature>
<feature type="binding site" evidence="2">
    <location>
        <position position="136"/>
    </location>
    <ligand>
        <name>Fe cation</name>
        <dbReference type="ChEBI" id="CHEBI:24875"/>
    </ligand>
</feature>
<dbReference type="GO" id="GO:0046872">
    <property type="term" value="F:metal ion binding"/>
    <property type="evidence" value="ECO:0007669"/>
    <property type="project" value="UniProtKB-KW"/>
</dbReference>
<dbReference type="SUPFAM" id="SSF56420">
    <property type="entry name" value="Peptide deformylase"/>
    <property type="match status" value="1"/>
</dbReference>
<keyword evidence="2 3" id="KW-0378">Hydrolase</keyword>
<name>A0A5J5FYS9_9GAMM</name>
<dbReference type="PANTHER" id="PTHR10458">
    <property type="entry name" value="PEPTIDE DEFORMYLASE"/>
    <property type="match status" value="1"/>
</dbReference>
<reference evidence="3 4" key="1">
    <citation type="submission" date="2019-09" db="EMBL/GenBank/DDBJ databases">
        <authorList>
            <person name="Li Y."/>
        </authorList>
    </citation>
    <scope>NUCLEOTIDE SEQUENCE [LARGE SCALE GENOMIC DNA]</scope>
    <source>
        <strain evidence="3 4">L3-3HA</strain>
    </source>
</reference>
<dbReference type="InterPro" id="IPR036821">
    <property type="entry name" value="Peptide_deformylase_sf"/>
</dbReference>
<dbReference type="Proteomes" id="UP000335415">
    <property type="component" value="Unassembled WGS sequence"/>
</dbReference>
<dbReference type="OrthoDB" id="9804313at2"/>